<protein>
    <submittedName>
        <fullName evidence="1">Uncharacterized protein</fullName>
    </submittedName>
</protein>
<dbReference type="AlphaFoldDB" id="A0A1H4P7U1"/>
<keyword evidence="2" id="KW-1185">Reference proteome</keyword>
<accession>A0A1H4P7U1</accession>
<evidence type="ECO:0000313" key="1">
    <source>
        <dbReference type="EMBL" id="SEC03507.1"/>
    </source>
</evidence>
<evidence type="ECO:0000313" key="2">
    <source>
        <dbReference type="Proteomes" id="UP000198982"/>
    </source>
</evidence>
<organism evidence="1 2">
    <name type="scientific">Pseudomonas saponiphila</name>
    <dbReference type="NCBI Taxonomy" id="556534"/>
    <lineage>
        <taxon>Bacteria</taxon>
        <taxon>Pseudomonadati</taxon>
        <taxon>Pseudomonadota</taxon>
        <taxon>Gammaproteobacteria</taxon>
        <taxon>Pseudomonadales</taxon>
        <taxon>Pseudomonadaceae</taxon>
        <taxon>Pseudomonas</taxon>
    </lineage>
</organism>
<dbReference type="Proteomes" id="UP000198982">
    <property type="component" value="Unassembled WGS sequence"/>
</dbReference>
<proteinExistence type="predicted"/>
<dbReference type="EMBL" id="FNTJ01000001">
    <property type="protein sequence ID" value="SEC03507.1"/>
    <property type="molecule type" value="Genomic_DNA"/>
</dbReference>
<name>A0A1H4P7U1_9PSED</name>
<dbReference type="RefSeq" id="WP_016965432.1">
    <property type="nucleotide sequence ID" value="NZ_FNTJ01000001.1"/>
</dbReference>
<gene>
    <name evidence="1" type="ORF">SAMN05216178_3191</name>
</gene>
<sequence length="131" mass="14389">MPAEISQKDGLKLTILPCPSGRPGCVLIRLTGTALQAEILSEKYSAGDVQQPLDEFFLLVAQLEEGITQDWLSESQDLAFSASRDPMFPGLVFLRIYLGSTSDDDCDWQINGSLLLTPTQVALFAEKLKQI</sequence>
<reference evidence="2" key="1">
    <citation type="submission" date="2016-10" db="EMBL/GenBank/DDBJ databases">
        <authorList>
            <person name="Varghese N."/>
            <person name="Submissions S."/>
        </authorList>
    </citation>
    <scope>NUCLEOTIDE SEQUENCE [LARGE SCALE GENOMIC DNA]</scope>
    <source>
        <strain evidence="2">DSM 9751</strain>
    </source>
</reference>